<sequence length="242" mass="27790">MRRNWFGRRRMDVYKAGEKRLFLLNMGERVKGDPDATGLFYLRNEAGKRPVSLNHRPHRKERRKMTTIDPIRYPIGTFQPPAAFCGQEVEEWIKAIREHPGALREAVSGLNEEQLNTPYRDGGWTIAQVVHHLADASMNAFLRTKWGLTEEHPLVKPFAESEWAKTAEARSLAIEPSLVLLDGLHARWAALLEAMTEADFHRTVRPEGAAKEMPLYVLTALYAWHGKHHTAQILALRQRKGW</sequence>
<evidence type="ECO:0000256" key="5">
    <source>
        <dbReference type="HAMAP-Rule" id="MF_01256"/>
    </source>
</evidence>
<feature type="domain" description="DinB-like" evidence="6">
    <location>
        <begin position="96"/>
        <end position="233"/>
    </location>
</feature>
<dbReference type="InterPro" id="IPR023774">
    <property type="entry name" value="Put_metal_dep_hydrolase_YfiT"/>
</dbReference>
<dbReference type="NCBIfam" id="NF009807">
    <property type="entry name" value="PRK13291.1"/>
    <property type="match status" value="1"/>
</dbReference>
<keyword evidence="8" id="KW-1185">Reference proteome</keyword>
<dbReference type="HAMAP" id="MF_01256">
    <property type="entry name" value="YfiT_hydrol"/>
    <property type="match status" value="1"/>
</dbReference>
<keyword evidence="1 5" id="KW-0963">Cytoplasm</keyword>
<comment type="function">
    <text evidence="5">Possible metal-dependent hydrolase.</text>
</comment>
<dbReference type="EMBL" id="JPYA02000002">
    <property type="protein sequence ID" value="MEB3751339.1"/>
    <property type="molecule type" value="Genomic_DNA"/>
</dbReference>
<comment type="subunit">
    <text evidence="5">Homodimer.</text>
</comment>
<protein>
    <recommendedName>
        <fullName evidence="5">Putative metal-dependent hydrolase EP10_002180</fullName>
        <ecNumber evidence="5">3.-.-.-</ecNumber>
    </recommendedName>
</protein>
<keyword evidence="3 5" id="KW-0378">Hydrolase</keyword>
<feature type="binding site" evidence="5">
    <location>
        <position position="225"/>
    </location>
    <ligand>
        <name>Zn(2+)</name>
        <dbReference type="ChEBI" id="CHEBI:29105"/>
    </ligand>
</feature>
<name>A0ABU6BHY9_9BACL</name>
<dbReference type="InterPro" id="IPR024775">
    <property type="entry name" value="DinB-like"/>
</dbReference>
<dbReference type="Proteomes" id="UP000029267">
    <property type="component" value="Unassembled WGS sequence"/>
</dbReference>
<reference evidence="7 8" key="1">
    <citation type="journal article" date="2014" name="Genome Announc.">
        <title>Draft Genome Sequence of Geobacillus icigianus Strain G1w1T Isolated from Hot Springs in the Valley of Geysers, Kamchatka (Russian Federation).</title>
        <authorList>
            <person name="Bryanskaya A.V."/>
            <person name="Rozanov A.S."/>
            <person name="Logacheva M.D."/>
            <person name="Kotenko A.V."/>
            <person name="Peltek S.E."/>
        </authorList>
    </citation>
    <scope>NUCLEOTIDE SEQUENCE [LARGE SCALE GENOMIC DNA]</scope>
    <source>
        <strain evidence="7 8">G1w1</strain>
    </source>
</reference>
<dbReference type="Gene3D" id="1.20.120.450">
    <property type="entry name" value="dinb family like domain"/>
    <property type="match status" value="1"/>
</dbReference>
<evidence type="ECO:0000313" key="7">
    <source>
        <dbReference type="EMBL" id="MEB3751339.1"/>
    </source>
</evidence>
<accession>A0ABU6BHY9</accession>
<comment type="cofactor">
    <cofactor evidence="5">
        <name>Zn(2+)</name>
        <dbReference type="ChEBI" id="CHEBI:29105"/>
    </cofactor>
    <text evidence="5">Binds 1 zinc ion per subunit.</text>
</comment>
<feature type="binding site" evidence="5">
    <location>
        <position position="132"/>
    </location>
    <ligand>
        <name>Zn(2+)</name>
        <dbReference type="ChEBI" id="CHEBI:29105"/>
    </ligand>
</feature>
<comment type="similarity">
    <text evidence="5">Belongs to the metal hydrolase YfiT family.</text>
</comment>
<evidence type="ECO:0000256" key="1">
    <source>
        <dbReference type="ARBA" id="ARBA00022490"/>
    </source>
</evidence>
<feature type="binding site" evidence="5">
    <location>
        <position position="229"/>
    </location>
    <ligand>
        <name>Zn(2+)</name>
        <dbReference type="ChEBI" id="CHEBI:29105"/>
    </ligand>
</feature>
<organism evidence="7 8">
    <name type="scientific">Geobacillus icigianus</name>
    <dbReference type="NCBI Taxonomy" id="1430331"/>
    <lineage>
        <taxon>Bacteria</taxon>
        <taxon>Bacillati</taxon>
        <taxon>Bacillota</taxon>
        <taxon>Bacilli</taxon>
        <taxon>Bacillales</taxon>
        <taxon>Anoxybacillaceae</taxon>
        <taxon>Geobacillus</taxon>
    </lineage>
</organism>
<proteinExistence type="inferred from homology"/>
<evidence type="ECO:0000256" key="4">
    <source>
        <dbReference type="ARBA" id="ARBA00022833"/>
    </source>
</evidence>
<evidence type="ECO:0000256" key="2">
    <source>
        <dbReference type="ARBA" id="ARBA00022723"/>
    </source>
</evidence>
<dbReference type="EC" id="3.-.-.-" evidence="5"/>
<keyword evidence="2 5" id="KW-0479">Metal-binding</keyword>
<evidence type="ECO:0000313" key="8">
    <source>
        <dbReference type="Proteomes" id="UP000029267"/>
    </source>
</evidence>
<dbReference type="Pfam" id="PF12867">
    <property type="entry name" value="DinB_2"/>
    <property type="match status" value="1"/>
</dbReference>
<dbReference type="InterPro" id="IPR034660">
    <property type="entry name" value="DinB/YfiT-like"/>
</dbReference>
<keyword evidence="4 5" id="KW-0862">Zinc</keyword>
<comment type="subcellular location">
    <subcellularLocation>
        <location evidence="5">Cytoplasm</location>
    </subcellularLocation>
</comment>
<dbReference type="SUPFAM" id="SSF109854">
    <property type="entry name" value="DinB/YfiT-like putative metalloenzymes"/>
    <property type="match status" value="1"/>
</dbReference>
<comment type="caution">
    <text evidence="7">The sequence shown here is derived from an EMBL/GenBank/DDBJ whole genome shotgun (WGS) entry which is preliminary data.</text>
</comment>
<evidence type="ECO:0000256" key="3">
    <source>
        <dbReference type="ARBA" id="ARBA00022801"/>
    </source>
</evidence>
<gene>
    <name evidence="7" type="ORF">EP10_002180</name>
</gene>
<evidence type="ECO:0000259" key="6">
    <source>
        <dbReference type="Pfam" id="PF12867"/>
    </source>
</evidence>